<gene>
    <name evidence="3" type="ORF">LJD74_11595</name>
</gene>
<dbReference type="EMBL" id="JAJDKQ010000026">
    <property type="protein sequence ID" value="MCB8562632.1"/>
    <property type="molecule type" value="Genomic_DNA"/>
</dbReference>
<keyword evidence="1" id="KW-0812">Transmembrane</keyword>
<proteinExistence type="predicted"/>
<feature type="domain" description="Zinc-ribbon" evidence="2">
    <location>
        <begin position="2"/>
        <end position="23"/>
    </location>
</feature>
<feature type="transmembrane region" description="Helical" evidence="1">
    <location>
        <begin position="65"/>
        <end position="84"/>
    </location>
</feature>
<feature type="transmembrane region" description="Helical" evidence="1">
    <location>
        <begin position="96"/>
        <end position="114"/>
    </location>
</feature>
<evidence type="ECO:0000313" key="4">
    <source>
        <dbReference type="Proteomes" id="UP001197827"/>
    </source>
</evidence>
<dbReference type="Proteomes" id="UP001197827">
    <property type="component" value="Unassembled WGS sequence"/>
</dbReference>
<protein>
    <submittedName>
        <fullName evidence="3">Zinc ribbon domain-containing protein</fullName>
    </submittedName>
</protein>
<dbReference type="RefSeq" id="WP_117828352.1">
    <property type="nucleotide sequence ID" value="NZ_JAJDKQ010000026.1"/>
</dbReference>
<evidence type="ECO:0000256" key="1">
    <source>
        <dbReference type="SAM" id="Phobius"/>
    </source>
</evidence>
<dbReference type="AlphaFoldDB" id="A0AAW4VGN8"/>
<dbReference type="Pfam" id="PF13240">
    <property type="entry name" value="Zn_Ribbon_1"/>
    <property type="match status" value="1"/>
</dbReference>
<dbReference type="InterPro" id="IPR026870">
    <property type="entry name" value="Zinc_ribbon_dom"/>
</dbReference>
<evidence type="ECO:0000259" key="2">
    <source>
        <dbReference type="Pfam" id="PF13240"/>
    </source>
</evidence>
<keyword evidence="1" id="KW-1133">Transmembrane helix</keyword>
<sequence>MYCRKCGAEIKETSKFCDNCGCEVVKVKQVSYAEKYNENKKKSKNQAQSNKEQERMMKHKDEKNPYIAASLFATVVAIVLAMFPWNLLGSGIGTSLPMRIAVVIFALLGDYHVTKAKQVNNLIFSKYGFRIKSNVVSMVNVLSVFVTIMGMFALFTY</sequence>
<evidence type="ECO:0000313" key="3">
    <source>
        <dbReference type="EMBL" id="MCB8562632.1"/>
    </source>
</evidence>
<name>A0AAW4VGN8_9FIRM</name>
<reference evidence="3" key="1">
    <citation type="submission" date="2021-10" db="EMBL/GenBank/DDBJ databases">
        <title>Collection of gut derived symbiotic bacterial strains cultured from healthy donors.</title>
        <authorList>
            <person name="Lin H."/>
            <person name="Littmann E."/>
            <person name="Kohout C."/>
            <person name="Pamer E.G."/>
        </authorList>
    </citation>
    <scope>NUCLEOTIDE SEQUENCE</scope>
    <source>
        <strain evidence="3">DFI.5.2</strain>
    </source>
</reference>
<feature type="transmembrane region" description="Helical" evidence="1">
    <location>
        <begin position="135"/>
        <end position="155"/>
    </location>
</feature>
<comment type="caution">
    <text evidence="3">The sequence shown here is derived from an EMBL/GenBank/DDBJ whole genome shotgun (WGS) entry which is preliminary data.</text>
</comment>
<keyword evidence="1" id="KW-0472">Membrane</keyword>
<accession>A0AAW4VGN8</accession>
<organism evidence="3 4">
    <name type="scientific">Faecalibacillus intestinalis</name>
    <dbReference type="NCBI Taxonomy" id="1982626"/>
    <lineage>
        <taxon>Bacteria</taxon>
        <taxon>Bacillati</taxon>
        <taxon>Bacillota</taxon>
        <taxon>Erysipelotrichia</taxon>
        <taxon>Erysipelotrichales</taxon>
        <taxon>Coprobacillaceae</taxon>
        <taxon>Faecalibacillus</taxon>
    </lineage>
</organism>